<dbReference type="EMBL" id="GECU01016453">
    <property type="protein sequence ID" value="JAS91253.1"/>
    <property type="molecule type" value="Transcribed_RNA"/>
</dbReference>
<name>A0A1B6IWJ5_9HEMI</name>
<evidence type="ECO:0000313" key="1">
    <source>
        <dbReference type="EMBL" id="JAS91253.1"/>
    </source>
</evidence>
<feature type="non-terminal residue" evidence="1">
    <location>
        <position position="112"/>
    </location>
</feature>
<organism evidence="1">
    <name type="scientific">Homalodisca liturata</name>
    <dbReference type="NCBI Taxonomy" id="320908"/>
    <lineage>
        <taxon>Eukaryota</taxon>
        <taxon>Metazoa</taxon>
        <taxon>Ecdysozoa</taxon>
        <taxon>Arthropoda</taxon>
        <taxon>Hexapoda</taxon>
        <taxon>Insecta</taxon>
        <taxon>Pterygota</taxon>
        <taxon>Neoptera</taxon>
        <taxon>Paraneoptera</taxon>
        <taxon>Hemiptera</taxon>
        <taxon>Auchenorrhyncha</taxon>
        <taxon>Membracoidea</taxon>
        <taxon>Cicadellidae</taxon>
        <taxon>Cicadellinae</taxon>
        <taxon>Proconiini</taxon>
        <taxon>Homalodisca</taxon>
    </lineage>
</organism>
<gene>
    <name evidence="1" type="ORF">g.57711</name>
</gene>
<protein>
    <submittedName>
        <fullName evidence="1">Uncharacterized protein</fullName>
    </submittedName>
</protein>
<accession>A0A1B6IWJ5</accession>
<sequence length="112" mass="12932">MFFLLQNLISQPRYLLIKLLNILSLTPPASVFFSLSFYDTTIFSRYLHSTSFQNVSLFSSFIHVLYDPECLSLSTSPILSSSISFQNHLSSSFIHVFYDLECPPRYYQVPSD</sequence>
<proteinExistence type="predicted"/>
<reference evidence="1" key="1">
    <citation type="submission" date="2015-11" db="EMBL/GenBank/DDBJ databases">
        <title>De novo transcriptome assembly of four potential Pierce s Disease insect vectors from Arizona vineyards.</title>
        <authorList>
            <person name="Tassone E.E."/>
        </authorList>
    </citation>
    <scope>NUCLEOTIDE SEQUENCE</scope>
</reference>
<dbReference type="AlphaFoldDB" id="A0A1B6IWJ5"/>